<dbReference type="Proteomes" id="UP000278036">
    <property type="component" value="Unassembled WGS sequence"/>
</dbReference>
<sequence length="193" mass="20844">MAETPAPSSSPPAMGGGQHHAPADGSKRDFLKLVAGSFAAVGVGAIVWPFIHSMNPAKDVLALASVDVDVSHITEGQAVTVMWRGKPVFVRHRTPKEIEEARTVDVAELRDPQTDQARVQREPWLIVVGICTHLGCVPLGQKPTDPRGEYGGWFCPCHGSAYDTSGRIRRGPAPTNLAVPEYEFRSDTQIRIG</sequence>
<evidence type="ECO:0000256" key="21">
    <source>
        <dbReference type="RuleBase" id="RU004497"/>
    </source>
</evidence>
<dbReference type="InterPro" id="IPR005805">
    <property type="entry name" value="Rieske_Fe-S_prot_C"/>
</dbReference>
<evidence type="ECO:0000256" key="3">
    <source>
        <dbReference type="ARBA" id="ARBA00010651"/>
    </source>
</evidence>
<keyword evidence="10" id="KW-0001">2Fe-2S</keyword>
<feature type="compositionally biased region" description="Low complexity" evidence="22">
    <location>
        <begin position="1"/>
        <end position="13"/>
    </location>
</feature>
<dbReference type="PANTHER" id="PTHR10134">
    <property type="entry name" value="CYTOCHROME B-C1 COMPLEX SUBUNIT RIESKE, MITOCHONDRIAL"/>
    <property type="match status" value="1"/>
</dbReference>
<dbReference type="InterPro" id="IPR036922">
    <property type="entry name" value="Rieske_2Fe-2S_sf"/>
</dbReference>
<dbReference type="NCBIfam" id="TIGR01416">
    <property type="entry name" value="Rieske_proteo"/>
    <property type="match status" value="1"/>
</dbReference>
<dbReference type="InParanoid" id="A0A3A9JHK4"/>
<comment type="miscellaneous">
    <text evidence="20">The Rieske protein is a high potential 2Fe-2S protein.</text>
</comment>
<dbReference type="RefSeq" id="WP_120639380.1">
    <property type="nucleotide sequence ID" value="NZ_RAQU01000107.1"/>
</dbReference>
<dbReference type="SUPFAM" id="SSF50022">
    <property type="entry name" value="ISP domain"/>
    <property type="match status" value="1"/>
</dbReference>
<evidence type="ECO:0000256" key="18">
    <source>
        <dbReference type="ARBA" id="ARBA00023157"/>
    </source>
</evidence>
<evidence type="ECO:0000256" key="5">
    <source>
        <dbReference type="ARBA" id="ARBA00012951"/>
    </source>
</evidence>
<dbReference type="GO" id="GO:0008121">
    <property type="term" value="F:quinol-cytochrome-c reductase activity"/>
    <property type="evidence" value="ECO:0007669"/>
    <property type="project" value="UniProtKB-EC"/>
</dbReference>
<comment type="cofactor">
    <cofactor evidence="20">
        <name>[2Fe-2S] cluster</name>
        <dbReference type="ChEBI" id="CHEBI:190135"/>
    </cofactor>
    <text evidence="20">Binds 1 [2Fe-2S] cluster per subunit.</text>
</comment>
<keyword evidence="14 20" id="KW-1133">Transmembrane helix</keyword>
<evidence type="ECO:0000256" key="14">
    <source>
        <dbReference type="ARBA" id="ARBA00022989"/>
    </source>
</evidence>
<accession>A0A3A9JHK4</accession>
<comment type="subunit">
    <text evidence="4 21">The main subunits of complex b-c1 are: cytochrome b, cytochrome c1 and the Rieske protein.</text>
</comment>
<evidence type="ECO:0000313" key="26">
    <source>
        <dbReference type="Proteomes" id="UP000274097"/>
    </source>
</evidence>
<dbReference type="GO" id="GO:0046872">
    <property type="term" value="F:metal ion binding"/>
    <property type="evidence" value="ECO:0007669"/>
    <property type="project" value="UniProtKB-KW"/>
</dbReference>
<dbReference type="EMBL" id="RAQU01000107">
    <property type="protein sequence ID" value="RKK03064.1"/>
    <property type="molecule type" value="Genomic_DNA"/>
</dbReference>
<evidence type="ECO:0000256" key="1">
    <source>
        <dbReference type="ARBA" id="ARBA00002444"/>
    </source>
</evidence>
<evidence type="ECO:0000256" key="10">
    <source>
        <dbReference type="ARBA" id="ARBA00022714"/>
    </source>
</evidence>
<feature type="region of interest" description="Disordered" evidence="22">
    <location>
        <begin position="1"/>
        <end position="24"/>
    </location>
</feature>
<dbReference type="PROSITE" id="PS51296">
    <property type="entry name" value="RIESKE"/>
    <property type="match status" value="1"/>
</dbReference>
<keyword evidence="9 20" id="KW-0812">Transmembrane</keyword>
<keyword evidence="15" id="KW-0408">Iron</keyword>
<dbReference type="GO" id="GO:0051537">
    <property type="term" value="F:2 iron, 2 sulfur cluster binding"/>
    <property type="evidence" value="ECO:0007669"/>
    <property type="project" value="UniProtKB-KW"/>
</dbReference>
<dbReference type="InterPro" id="IPR006317">
    <property type="entry name" value="Ubiquinol_cyt_c_Rdtase_Fe-S-su"/>
</dbReference>
<evidence type="ECO:0000259" key="23">
    <source>
        <dbReference type="PROSITE" id="PS51296"/>
    </source>
</evidence>
<keyword evidence="13 20" id="KW-0249">Electron transport</keyword>
<evidence type="ECO:0000256" key="20">
    <source>
        <dbReference type="RuleBase" id="RU004494"/>
    </source>
</evidence>
<evidence type="ECO:0000256" key="16">
    <source>
        <dbReference type="ARBA" id="ARBA00023014"/>
    </source>
</evidence>
<keyword evidence="16" id="KW-0411">Iron-sulfur</keyword>
<dbReference type="Gene3D" id="2.102.10.10">
    <property type="entry name" value="Rieske [2Fe-2S] iron-sulphur domain"/>
    <property type="match status" value="1"/>
</dbReference>
<dbReference type="Gene3D" id="1.20.5.510">
    <property type="entry name" value="Single helix bin"/>
    <property type="match status" value="1"/>
</dbReference>
<protein>
    <recommendedName>
        <fullName evidence="6 20">Ubiquinol-cytochrome c reductase iron-sulfur subunit</fullName>
        <ecNumber evidence="5 20">7.1.1.8</ecNumber>
    </recommendedName>
</protein>
<dbReference type="FunFam" id="2.102.10.10:FF:000001">
    <property type="entry name" value="Cytochrome b-c1 complex subunit Rieske, mitochondrial"/>
    <property type="match status" value="1"/>
</dbReference>
<dbReference type="Proteomes" id="UP000274097">
    <property type="component" value="Unassembled WGS sequence"/>
</dbReference>
<dbReference type="InterPro" id="IPR017941">
    <property type="entry name" value="Rieske_2Fe-2S"/>
</dbReference>
<reference evidence="24 27" key="1">
    <citation type="submission" date="2018-09" db="EMBL/GenBank/DDBJ databases">
        <title>Roseomonas sp. nov., isolated from feces of Tibetan antelopes in the Qinghai-Tibet plateau, China.</title>
        <authorList>
            <person name="Tian Z."/>
        </authorList>
    </citation>
    <scope>NUCLEOTIDE SEQUENCE [LARGE SCALE GENOMIC DNA]</scope>
    <source>
        <strain evidence="25 26">Z23</strain>
        <strain evidence="24 27">Z24</strain>
    </source>
</reference>
<dbReference type="AlphaFoldDB" id="A0A3A9JHK4"/>
<keyword evidence="11" id="KW-0479">Metal-binding</keyword>
<dbReference type="OrthoDB" id="9767869at2"/>
<dbReference type="GO" id="GO:0016491">
    <property type="term" value="F:oxidoreductase activity"/>
    <property type="evidence" value="ECO:0007669"/>
    <property type="project" value="UniProtKB-KW"/>
</dbReference>
<evidence type="ECO:0000313" key="27">
    <source>
        <dbReference type="Proteomes" id="UP000278036"/>
    </source>
</evidence>
<dbReference type="GO" id="GO:0005886">
    <property type="term" value="C:plasma membrane"/>
    <property type="evidence" value="ECO:0007669"/>
    <property type="project" value="UniProtKB-SubCell"/>
</dbReference>
<dbReference type="Pfam" id="PF10399">
    <property type="entry name" value="UCR_Fe-S_N"/>
    <property type="match status" value="1"/>
</dbReference>
<keyword evidence="17 20" id="KW-0472">Membrane</keyword>
<evidence type="ECO:0000313" key="25">
    <source>
        <dbReference type="EMBL" id="RMI24800.1"/>
    </source>
</evidence>
<dbReference type="EC" id="7.1.1.8" evidence="5 20"/>
<dbReference type="PRINTS" id="PR00162">
    <property type="entry name" value="RIESKE"/>
</dbReference>
<evidence type="ECO:0000256" key="4">
    <source>
        <dbReference type="ARBA" id="ARBA00011649"/>
    </source>
</evidence>
<comment type="caution">
    <text evidence="24">The sequence shown here is derived from an EMBL/GenBank/DDBJ whole genome shotgun (WGS) entry which is preliminary data.</text>
</comment>
<evidence type="ECO:0000313" key="24">
    <source>
        <dbReference type="EMBL" id="RKK03064.1"/>
    </source>
</evidence>
<keyword evidence="24" id="KW-0560">Oxidoreductase</keyword>
<keyword evidence="12" id="KW-1278">Translocase</keyword>
<feature type="domain" description="Rieske" evidence="23">
    <location>
        <begin position="95"/>
        <end position="191"/>
    </location>
</feature>
<proteinExistence type="inferred from homology"/>
<dbReference type="EMBL" id="RFLX01000007">
    <property type="protein sequence ID" value="RMI24800.1"/>
    <property type="molecule type" value="Genomic_DNA"/>
</dbReference>
<evidence type="ECO:0000256" key="6">
    <source>
        <dbReference type="ARBA" id="ARBA00019816"/>
    </source>
</evidence>
<evidence type="ECO:0000256" key="11">
    <source>
        <dbReference type="ARBA" id="ARBA00022723"/>
    </source>
</evidence>
<dbReference type="CDD" id="cd03470">
    <property type="entry name" value="Rieske_cytochrome_bc1"/>
    <property type="match status" value="1"/>
</dbReference>
<comment type="function">
    <text evidence="1">Component of the ubiquinol-cytochrome c reductase complex (complex III or cytochrome b-c1 complex), which is a respiratory chain that generates an electrochemical potential coupled to ATP synthesis.</text>
</comment>
<comment type="catalytic activity">
    <reaction evidence="19 20">
        <text>a quinol + 2 Fe(III)-[cytochrome c](out) = a quinone + 2 Fe(II)-[cytochrome c](out) + 2 H(+)(out)</text>
        <dbReference type="Rhea" id="RHEA:11484"/>
        <dbReference type="Rhea" id="RHEA-COMP:10350"/>
        <dbReference type="Rhea" id="RHEA-COMP:14399"/>
        <dbReference type="ChEBI" id="CHEBI:15378"/>
        <dbReference type="ChEBI" id="CHEBI:24646"/>
        <dbReference type="ChEBI" id="CHEBI:29033"/>
        <dbReference type="ChEBI" id="CHEBI:29034"/>
        <dbReference type="ChEBI" id="CHEBI:132124"/>
        <dbReference type="EC" id="7.1.1.8"/>
    </reaction>
</comment>
<evidence type="ECO:0000256" key="12">
    <source>
        <dbReference type="ARBA" id="ARBA00022967"/>
    </source>
</evidence>
<keyword evidence="7 20" id="KW-0813">Transport</keyword>
<evidence type="ECO:0000256" key="9">
    <source>
        <dbReference type="ARBA" id="ARBA00022692"/>
    </source>
</evidence>
<evidence type="ECO:0000256" key="17">
    <source>
        <dbReference type="ARBA" id="ARBA00023136"/>
    </source>
</evidence>
<comment type="subcellular location">
    <subcellularLocation>
        <location evidence="2">Cell membrane</location>
        <topology evidence="2">Single-pass membrane protein</topology>
    </subcellularLocation>
</comment>
<evidence type="ECO:0000256" key="22">
    <source>
        <dbReference type="SAM" id="MobiDB-lite"/>
    </source>
</evidence>
<evidence type="ECO:0000256" key="19">
    <source>
        <dbReference type="ARBA" id="ARBA00029351"/>
    </source>
</evidence>
<dbReference type="Pfam" id="PF00355">
    <property type="entry name" value="Rieske"/>
    <property type="match status" value="1"/>
</dbReference>
<keyword evidence="8" id="KW-1003">Cell membrane</keyword>
<feature type="transmembrane region" description="Helical" evidence="20">
    <location>
        <begin position="30"/>
        <end position="51"/>
    </location>
</feature>
<gene>
    <name evidence="24" type="primary">petA</name>
    <name evidence="24" type="ORF">D6Z83_16500</name>
    <name evidence="25" type="ORF">EBE87_11675</name>
</gene>
<comment type="similarity">
    <text evidence="3">Belongs to the Rieske iron-sulfur protein family.</text>
</comment>
<name>A0A3A9JHK4_9PROT</name>
<evidence type="ECO:0000256" key="13">
    <source>
        <dbReference type="ARBA" id="ARBA00022982"/>
    </source>
</evidence>
<organism evidence="24 27">
    <name type="scientific">Teichococcus wenyumeiae</name>
    <dbReference type="NCBI Taxonomy" id="2478470"/>
    <lineage>
        <taxon>Bacteria</taxon>
        <taxon>Pseudomonadati</taxon>
        <taxon>Pseudomonadota</taxon>
        <taxon>Alphaproteobacteria</taxon>
        <taxon>Acetobacterales</taxon>
        <taxon>Roseomonadaceae</taxon>
        <taxon>Roseomonas</taxon>
    </lineage>
</organism>
<dbReference type="InterPro" id="IPR019470">
    <property type="entry name" value="Ubiq_cytC_Rdtase_Fe-S_su_TAT"/>
</dbReference>
<evidence type="ECO:0000256" key="2">
    <source>
        <dbReference type="ARBA" id="ARBA00004162"/>
    </source>
</evidence>
<keyword evidence="18" id="KW-1015">Disulfide bond</keyword>
<evidence type="ECO:0000256" key="7">
    <source>
        <dbReference type="ARBA" id="ARBA00022448"/>
    </source>
</evidence>
<dbReference type="InterPro" id="IPR014349">
    <property type="entry name" value="Rieske_Fe-S_prot"/>
</dbReference>
<keyword evidence="26" id="KW-1185">Reference proteome</keyword>
<evidence type="ECO:0000256" key="15">
    <source>
        <dbReference type="ARBA" id="ARBA00023004"/>
    </source>
</evidence>
<evidence type="ECO:0000256" key="8">
    <source>
        <dbReference type="ARBA" id="ARBA00022475"/>
    </source>
</evidence>